<comment type="caution">
    <text evidence="2">The sequence shown here is derived from an EMBL/GenBank/DDBJ whole genome shotgun (WGS) entry which is preliminary data.</text>
</comment>
<dbReference type="InterPro" id="IPR016195">
    <property type="entry name" value="Pol/histidinol_Pase-like"/>
</dbReference>
<dbReference type="Gene3D" id="3.20.20.140">
    <property type="entry name" value="Metal-dependent hydrolases"/>
    <property type="match status" value="1"/>
</dbReference>
<feature type="chain" id="PRO_5020353508" evidence="1">
    <location>
        <begin position="26"/>
        <end position="645"/>
    </location>
</feature>
<gene>
    <name evidence="2" type="ORF">EV184_103372</name>
</gene>
<dbReference type="SUPFAM" id="SSF89550">
    <property type="entry name" value="PHP domain-like"/>
    <property type="match status" value="1"/>
</dbReference>
<evidence type="ECO:0000256" key="1">
    <source>
        <dbReference type="SAM" id="SignalP"/>
    </source>
</evidence>
<dbReference type="Proteomes" id="UP000295043">
    <property type="component" value="Unassembled WGS sequence"/>
</dbReference>
<dbReference type="InterPro" id="IPR022028">
    <property type="entry name" value="DUF3604"/>
</dbReference>
<evidence type="ECO:0000313" key="2">
    <source>
        <dbReference type="EMBL" id="TCN33358.1"/>
    </source>
</evidence>
<dbReference type="RefSeq" id="WP_132073533.1">
    <property type="nucleotide sequence ID" value="NZ_SLVU01000003.1"/>
</dbReference>
<proteinExistence type="predicted"/>
<dbReference type="AlphaFoldDB" id="A0A4R2BZA1"/>
<evidence type="ECO:0000313" key="3">
    <source>
        <dbReference type="Proteomes" id="UP000295043"/>
    </source>
</evidence>
<sequence>MAKTLLRGTALTSLVAFTLALPALAQDTGTLDQKKAQDAQQRPPAYSPYVGRDFPTRPFFGETHLHTSFSMDAGAFGARLDPRDAYRFARGEEITSNTGQPVKLSRPLDFLVVADHSDNMGFFPDLFAGKPNLLQDPTGRQWYDMIQSGKGADAAIAIIVAFSHGTFPKDLMYFPGTPAYHGAWQETIAAAEEYNDPGRFTAFIGFEWTSNTGGNNLHRNVIFRDNGDKATQVVPFTVYPPYGSDNPVELWKWMQAYETKTGGSVLAIAHNGNLSNGLMFQVVEAFGKKLDSVYAETRAKWERLYEITQTKGTGEAHPFLSPNDEFAAFEIWDKGNLDGSVAKTKEMLEFEYARSAYKNGLKLEKELGTNPYKFGLIGSSDAHTGLSAMEEDNFFGKTVPQEPSPHRMMEAFVNNTQTGVKIMDWEVSASGYAAVWARENTRESLWDAMERKETYATTGPRMVVRFFGGWDFEGRDAEDRLPARIGYSKGVPMGGDLRAAPGGKAPTFLVAALKDPIGANLDRYQVVKGWLDKDGNLHEKVYDVAWSGDRKPSGDGKLPPVGNTVDEANATWTNTIGAPELIAVWKDPEFDATQPAFYYGRVIEIPTPRWTAYDGKRFGVKPLPGTAMTITERAYTSPIWYTPAR</sequence>
<dbReference type="Pfam" id="PF12228">
    <property type="entry name" value="DUF3604"/>
    <property type="match status" value="1"/>
</dbReference>
<reference evidence="2 3" key="1">
    <citation type="submission" date="2019-03" db="EMBL/GenBank/DDBJ databases">
        <title>Genomic Encyclopedia of Type Strains, Phase IV (KMG-V): Genome sequencing to study the core and pangenomes of soil and plant-associated prokaryotes.</title>
        <authorList>
            <person name="Whitman W."/>
        </authorList>
    </citation>
    <scope>NUCLEOTIDE SEQUENCE [LARGE SCALE GENOMIC DNA]</scope>
    <source>
        <strain evidence="2 3">23C40</strain>
    </source>
</reference>
<feature type="signal peptide" evidence="1">
    <location>
        <begin position="1"/>
        <end position="25"/>
    </location>
</feature>
<keyword evidence="1" id="KW-0732">Signal</keyword>
<dbReference type="EMBL" id="SLVU01000003">
    <property type="protein sequence ID" value="TCN33358.1"/>
    <property type="molecule type" value="Genomic_DNA"/>
</dbReference>
<protein>
    <submittedName>
        <fullName evidence="2">Uncharacterized protein DUF3604</fullName>
    </submittedName>
</protein>
<name>A0A4R2BZA1_9HYPH</name>
<accession>A0A4R2BZA1</accession>
<organism evidence="2 3">
    <name type="scientific">Sinorhizobium americanum</name>
    <dbReference type="NCBI Taxonomy" id="194963"/>
    <lineage>
        <taxon>Bacteria</taxon>
        <taxon>Pseudomonadati</taxon>
        <taxon>Pseudomonadota</taxon>
        <taxon>Alphaproteobacteria</taxon>
        <taxon>Hyphomicrobiales</taxon>
        <taxon>Rhizobiaceae</taxon>
        <taxon>Sinorhizobium/Ensifer group</taxon>
        <taxon>Sinorhizobium</taxon>
    </lineage>
</organism>